<evidence type="ECO:0000313" key="3">
    <source>
        <dbReference type="Proteomes" id="UP000185490"/>
    </source>
</evidence>
<evidence type="ECO:0000256" key="1">
    <source>
        <dbReference type="SAM" id="Phobius"/>
    </source>
</evidence>
<keyword evidence="1" id="KW-0812">Transmembrane</keyword>
<name>A0ABM6GHB6_9BACT</name>
<keyword evidence="3" id="KW-1185">Reference proteome</keyword>
<organism evidence="2 3">
    <name type="scientific">Thermosipho melanesiensis</name>
    <dbReference type="NCBI Taxonomy" id="46541"/>
    <lineage>
        <taxon>Bacteria</taxon>
        <taxon>Thermotogati</taxon>
        <taxon>Thermotogota</taxon>
        <taxon>Thermotogae</taxon>
        <taxon>Thermotogales</taxon>
        <taxon>Fervidobacteriaceae</taxon>
        <taxon>Thermosipho</taxon>
    </lineage>
</organism>
<keyword evidence="1" id="KW-1133">Transmembrane helix</keyword>
<dbReference type="Proteomes" id="UP000185490">
    <property type="component" value="Chromosome"/>
</dbReference>
<evidence type="ECO:0000313" key="2">
    <source>
        <dbReference type="EMBL" id="APT74825.1"/>
    </source>
</evidence>
<sequence length="150" mass="17061">MGFNLSGILTFLTIFVIIFATILSLFTLLTKSLEITFRNCSLEQCVLLSSNALQKFFENANLSNGINVSDKEISFLVSAPDGKAKEYKFLVIENVNETLVRLYLGEKYYNIVSIPNVISIQFDIRENLPIVKFLFNNKEREFILTSNIST</sequence>
<keyword evidence="1" id="KW-0472">Membrane</keyword>
<accession>A0ABM6GHB6</accession>
<dbReference type="EMBL" id="CP007389">
    <property type="protein sequence ID" value="APT74825.1"/>
    <property type="molecule type" value="Genomic_DNA"/>
</dbReference>
<feature type="transmembrane region" description="Helical" evidence="1">
    <location>
        <begin position="6"/>
        <end position="29"/>
    </location>
</feature>
<proteinExistence type="predicted"/>
<gene>
    <name evidence="2" type="ORF">BW47_02410</name>
</gene>
<evidence type="ECO:0008006" key="4">
    <source>
        <dbReference type="Google" id="ProtNLM"/>
    </source>
</evidence>
<dbReference type="RefSeq" id="WP_012056672.1">
    <property type="nucleotide sequence ID" value="NZ_CP007389.1"/>
</dbReference>
<reference evidence="2 3" key="1">
    <citation type="submission" date="2014-02" db="EMBL/GenBank/DDBJ databases">
        <title>Diversity of Thermotogales isolates from hydrothermal vents.</title>
        <authorList>
            <person name="Haverkamp T.H.A."/>
            <person name="Lossouarn J."/>
            <person name="Geslin C."/>
            <person name="Nesbo C.L."/>
        </authorList>
    </citation>
    <scope>NUCLEOTIDE SEQUENCE [LARGE SCALE GENOMIC DNA]</scope>
    <source>
        <strain evidence="2 3">431</strain>
    </source>
</reference>
<protein>
    <recommendedName>
        <fullName evidence="4">Competence protein ComGF</fullName>
    </recommendedName>
</protein>